<organism evidence="1 2">
    <name type="scientific">Mycobacterium tuberculosis</name>
    <dbReference type="NCBI Taxonomy" id="1773"/>
    <lineage>
        <taxon>Bacteria</taxon>
        <taxon>Bacillati</taxon>
        <taxon>Actinomycetota</taxon>
        <taxon>Actinomycetes</taxon>
        <taxon>Mycobacteriales</taxon>
        <taxon>Mycobacteriaceae</taxon>
        <taxon>Mycobacterium</taxon>
        <taxon>Mycobacterium tuberculosis complex</taxon>
    </lineage>
</organism>
<accession>A0A916PDE8</accession>
<evidence type="ECO:0000313" key="2">
    <source>
        <dbReference type="Proteomes" id="UP000039021"/>
    </source>
</evidence>
<gene>
    <name evidence="1" type="ORF">ERS007739_05451</name>
</gene>
<dbReference type="Proteomes" id="UP000039021">
    <property type="component" value="Unassembled WGS sequence"/>
</dbReference>
<evidence type="ECO:0000313" key="1">
    <source>
        <dbReference type="EMBL" id="CPB86856.1"/>
    </source>
</evidence>
<comment type="caution">
    <text evidence="1">The sequence shown here is derived from an EMBL/GenBank/DDBJ whole genome shotgun (WGS) entry which is preliminary data.</text>
</comment>
<reference evidence="2" key="1">
    <citation type="submission" date="2015-03" db="EMBL/GenBank/DDBJ databases">
        <authorList>
            <consortium name="Pathogen Informatics"/>
        </authorList>
    </citation>
    <scope>NUCLEOTIDE SEQUENCE [LARGE SCALE GENOMIC DNA]</scope>
    <source>
        <strain evidence="2">N09902308</strain>
    </source>
</reference>
<dbReference type="AlphaFoldDB" id="A0A916PDE8"/>
<proteinExistence type="predicted"/>
<protein>
    <submittedName>
        <fullName evidence="1">Uncharacterized protein</fullName>
    </submittedName>
</protein>
<sequence>MATALASTNFSPTRSLVRKVEGLLCTRVRSKNVSMLAAWPAVTSSAAP</sequence>
<name>A0A916PDE8_MYCTX</name>
<dbReference type="EMBL" id="CSBK01004409">
    <property type="protein sequence ID" value="CPB86856.1"/>
    <property type="molecule type" value="Genomic_DNA"/>
</dbReference>